<dbReference type="InterPro" id="IPR032752">
    <property type="entry name" value="DC-UbP/UBTD2_N"/>
</dbReference>
<dbReference type="InterPro" id="IPR029071">
    <property type="entry name" value="Ubiquitin-like_domsf"/>
</dbReference>
<feature type="region of interest" description="Disordered" evidence="1">
    <location>
        <begin position="173"/>
        <end position="192"/>
    </location>
</feature>
<dbReference type="Pfam" id="PF16455">
    <property type="entry name" value="UBD"/>
    <property type="match status" value="1"/>
</dbReference>
<feature type="compositionally biased region" description="Acidic residues" evidence="1">
    <location>
        <begin position="177"/>
        <end position="188"/>
    </location>
</feature>
<dbReference type="RefSeq" id="XP_046072052.1">
    <property type="nucleotide sequence ID" value="XM_046216115.1"/>
</dbReference>
<dbReference type="Proteomes" id="UP001201262">
    <property type="component" value="Unassembled WGS sequence"/>
</dbReference>
<dbReference type="PANTHER" id="PTHR13609">
    <property type="entry name" value="UBIQUITIN DOMAIN CONTAINING 1 PROTEIN-RELATED"/>
    <property type="match status" value="1"/>
</dbReference>
<feature type="domain" description="Ubiquitin-like" evidence="2">
    <location>
        <begin position="223"/>
        <end position="301"/>
    </location>
</feature>
<reference evidence="3" key="1">
    <citation type="submission" date="2021-12" db="EMBL/GenBank/DDBJ databases">
        <title>Convergent genome expansion in fungi linked to evolution of root-endophyte symbiosis.</title>
        <authorList>
            <consortium name="DOE Joint Genome Institute"/>
            <person name="Ke Y.-H."/>
            <person name="Bonito G."/>
            <person name="Liao H.-L."/>
            <person name="Looney B."/>
            <person name="Rojas-Flechas A."/>
            <person name="Nash J."/>
            <person name="Hameed K."/>
            <person name="Schadt C."/>
            <person name="Martin F."/>
            <person name="Crous P.W."/>
            <person name="Miettinen O."/>
            <person name="Magnuson J.K."/>
            <person name="Labbe J."/>
            <person name="Jacobson D."/>
            <person name="Doktycz M.J."/>
            <person name="Veneault-Fourrey C."/>
            <person name="Kuo A."/>
            <person name="Mondo S."/>
            <person name="Calhoun S."/>
            <person name="Riley R."/>
            <person name="Ohm R."/>
            <person name="LaButti K."/>
            <person name="Andreopoulos B."/>
            <person name="Pangilinan J."/>
            <person name="Nolan M."/>
            <person name="Tritt A."/>
            <person name="Clum A."/>
            <person name="Lipzen A."/>
            <person name="Daum C."/>
            <person name="Barry K."/>
            <person name="Grigoriev I.V."/>
            <person name="Vilgalys R."/>
        </authorList>
    </citation>
    <scope>NUCLEOTIDE SEQUENCE</scope>
    <source>
        <strain evidence="3">PMI_201</strain>
    </source>
</reference>
<dbReference type="GeneID" id="70246402"/>
<protein>
    <submittedName>
        <fullName evidence="3">Ubiquitin domain protein</fullName>
    </submittedName>
</protein>
<dbReference type="InterPro" id="IPR000626">
    <property type="entry name" value="Ubiquitin-like_dom"/>
</dbReference>
<dbReference type="SUPFAM" id="SSF54236">
    <property type="entry name" value="Ubiquitin-like"/>
    <property type="match status" value="1"/>
</dbReference>
<proteinExistence type="predicted"/>
<feature type="region of interest" description="Disordered" evidence="1">
    <location>
        <begin position="1"/>
        <end position="66"/>
    </location>
</feature>
<dbReference type="Gene3D" id="1.20.225.20">
    <property type="entry name" value="Ub domain-containing protein, DC-UbP/UBTD2, N-terminal domain"/>
    <property type="match status" value="1"/>
</dbReference>
<dbReference type="EMBL" id="JAJTJA010000006">
    <property type="protein sequence ID" value="KAH8697351.1"/>
    <property type="molecule type" value="Genomic_DNA"/>
</dbReference>
<sequence>MGCCFSRSNNDEGSSHVTVTQESYADHARHSEHSANNQNPNEAPRRQSQSRRVRNHQGPPLPLDQHYNQPIRLHVWRSKRRTWTPAQLAKEREEFWDTRVTGRSEIWDALRAAISLLCGGETDTAQGIIDAAGITVPTGDFCEGCYDENGVLYRLPQCIVSDPENMVDDSFLRAQDDEPGDDVDDDAISDPKIIPEESDDELIPDDLERRREEKGKMSERDMIKVRARLSDRGGPDVTVSISKTQTVGMLARRIQSEASVPSFQRVRIAYLGRMLKEHEPLLDQGWNQSNIINALVVSRSSL</sequence>
<dbReference type="PROSITE" id="PS50053">
    <property type="entry name" value="UBIQUITIN_2"/>
    <property type="match status" value="1"/>
</dbReference>
<dbReference type="Gene3D" id="3.10.20.90">
    <property type="entry name" value="Phosphatidylinositol 3-kinase Catalytic Subunit, Chain A, domain 1"/>
    <property type="match status" value="1"/>
</dbReference>
<gene>
    <name evidence="3" type="ORF">BGW36DRAFT_378505</name>
</gene>
<dbReference type="CDD" id="cd17039">
    <property type="entry name" value="Ubl_ubiquitin_like"/>
    <property type="match status" value="1"/>
</dbReference>
<evidence type="ECO:0000313" key="4">
    <source>
        <dbReference type="Proteomes" id="UP001201262"/>
    </source>
</evidence>
<comment type="caution">
    <text evidence="3">The sequence shown here is derived from an EMBL/GenBank/DDBJ whole genome shotgun (WGS) entry which is preliminary data.</text>
</comment>
<dbReference type="InterPro" id="IPR039869">
    <property type="entry name" value="UBTD1/2"/>
</dbReference>
<keyword evidence="4" id="KW-1185">Reference proteome</keyword>
<dbReference type="InterPro" id="IPR038169">
    <property type="entry name" value="DC-UbP/UBTD2_N_sf"/>
</dbReference>
<name>A0AAD4Q0K5_9EURO</name>
<evidence type="ECO:0000256" key="1">
    <source>
        <dbReference type="SAM" id="MobiDB-lite"/>
    </source>
</evidence>
<organism evidence="3 4">
    <name type="scientific">Talaromyces proteolyticus</name>
    <dbReference type="NCBI Taxonomy" id="1131652"/>
    <lineage>
        <taxon>Eukaryota</taxon>
        <taxon>Fungi</taxon>
        <taxon>Dikarya</taxon>
        <taxon>Ascomycota</taxon>
        <taxon>Pezizomycotina</taxon>
        <taxon>Eurotiomycetes</taxon>
        <taxon>Eurotiomycetidae</taxon>
        <taxon>Eurotiales</taxon>
        <taxon>Trichocomaceae</taxon>
        <taxon>Talaromyces</taxon>
        <taxon>Talaromyces sect. Bacilispori</taxon>
    </lineage>
</organism>
<evidence type="ECO:0000313" key="3">
    <source>
        <dbReference type="EMBL" id="KAH8697351.1"/>
    </source>
</evidence>
<dbReference type="AlphaFoldDB" id="A0AAD4Q0K5"/>
<accession>A0AAD4Q0K5</accession>
<feature type="compositionally biased region" description="Basic and acidic residues" evidence="1">
    <location>
        <begin position="24"/>
        <end position="33"/>
    </location>
</feature>
<evidence type="ECO:0000259" key="2">
    <source>
        <dbReference type="PROSITE" id="PS50053"/>
    </source>
</evidence>